<name>A0ABY8A471_9ACTN</name>
<keyword evidence="2" id="KW-0732">Signal</keyword>
<gene>
    <name evidence="3" type="ORF">MOV08_04815</name>
</gene>
<feature type="chain" id="PRO_5045387193" evidence="2">
    <location>
        <begin position="21"/>
        <end position="78"/>
    </location>
</feature>
<keyword evidence="4" id="KW-1185">Reference proteome</keyword>
<evidence type="ECO:0000313" key="4">
    <source>
        <dbReference type="Proteomes" id="UP001218629"/>
    </source>
</evidence>
<protein>
    <submittedName>
        <fullName evidence="3">Uncharacterized protein</fullName>
    </submittedName>
</protein>
<sequence length="78" mass="7887">MRRIAPLLATALAAASLAAAGCTSAPHAGPSPGGSARRTVAPGRPSPVLMPWPVTAEGPPGALTDRRTMPRWEHVAIG</sequence>
<dbReference type="EMBL" id="CP095749">
    <property type="protein sequence ID" value="WEB38685.1"/>
    <property type="molecule type" value="Genomic_DNA"/>
</dbReference>
<organism evidence="3 4">
    <name type="scientific">Streptomyces yunnanensis</name>
    <dbReference type="NCBI Taxonomy" id="156453"/>
    <lineage>
        <taxon>Bacteria</taxon>
        <taxon>Bacillati</taxon>
        <taxon>Actinomycetota</taxon>
        <taxon>Actinomycetes</taxon>
        <taxon>Kitasatosporales</taxon>
        <taxon>Streptomycetaceae</taxon>
        <taxon>Streptomyces</taxon>
    </lineage>
</organism>
<evidence type="ECO:0000256" key="1">
    <source>
        <dbReference type="SAM" id="MobiDB-lite"/>
    </source>
</evidence>
<reference evidence="3 4" key="1">
    <citation type="submission" date="2022-03" db="EMBL/GenBank/DDBJ databases">
        <title>Streptomyces yunnanensis P86,complete genome.</title>
        <authorList>
            <person name="Chen S."/>
            <person name="Zhang Q."/>
        </authorList>
    </citation>
    <scope>NUCLEOTIDE SEQUENCE [LARGE SCALE GENOMIC DNA]</scope>
    <source>
        <strain evidence="3 4">P86</strain>
    </source>
</reference>
<evidence type="ECO:0000256" key="2">
    <source>
        <dbReference type="SAM" id="SignalP"/>
    </source>
</evidence>
<feature type="signal peptide" evidence="2">
    <location>
        <begin position="1"/>
        <end position="20"/>
    </location>
</feature>
<evidence type="ECO:0000313" key="3">
    <source>
        <dbReference type="EMBL" id="WEB38685.1"/>
    </source>
</evidence>
<dbReference type="RefSeq" id="WP_039629752.1">
    <property type="nucleotide sequence ID" value="NZ_CP095749.1"/>
</dbReference>
<dbReference type="PROSITE" id="PS51257">
    <property type="entry name" value="PROKAR_LIPOPROTEIN"/>
    <property type="match status" value="1"/>
</dbReference>
<feature type="region of interest" description="Disordered" evidence="1">
    <location>
        <begin position="22"/>
        <end position="69"/>
    </location>
</feature>
<proteinExistence type="predicted"/>
<dbReference type="Proteomes" id="UP001218629">
    <property type="component" value="Chromosome"/>
</dbReference>
<accession>A0ABY8A471</accession>